<feature type="transmembrane region" description="Helical" evidence="9">
    <location>
        <begin position="329"/>
        <end position="350"/>
    </location>
</feature>
<dbReference type="GO" id="GO:0006508">
    <property type="term" value="P:proteolysis"/>
    <property type="evidence" value="ECO:0007669"/>
    <property type="project" value="InterPro"/>
</dbReference>
<name>A0A370QJY5_9FLAO</name>
<evidence type="ECO:0000256" key="8">
    <source>
        <dbReference type="ARBA" id="ARBA00031512"/>
    </source>
</evidence>
<proteinExistence type="inferred from homology"/>
<dbReference type="Pfam" id="PF04389">
    <property type="entry name" value="Peptidase_M28"/>
    <property type="match status" value="1"/>
</dbReference>
<feature type="transmembrane region" description="Helical" evidence="9">
    <location>
        <begin position="362"/>
        <end position="384"/>
    </location>
</feature>
<dbReference type="GO" id="GO:0008235">
    <property type="term" value="F:metalloexopeptidase activity"/>
    <property type="evidence" value="ECO:0007669"/>
    <property type="project" value="InterPro"/>
</dbReference>
<feature type="transmembrane region" description="Helical" evidence="9">
    <location>
        <begin position="433"/>
        <end position="450"/>
    </location>
</feature>
<feature type="transmembrane region" description="Helical" evidence="9">
    <location>
        <begin position="536"/>
        <end position="554"/>
    </location>
</feature>
<dbReference type="InterPro" id="IPR007484">
    <property type="entry name" value="Peptidase_M28"/>
</dbReference>
<evidence type="ECO:0000256" key="7">
    <source>
        <dbReference type="ARBA" id="ARBA00023180"/>
    </source>
</evidence>
<evidence type="ECO:0000256" key="1">
    <source>
        <dbReference type="ARBA" id="ARBA00003273"/>
    </source>
</evidence>
<comment type="subcellular location">
    <subcellularLocation>
        <location evidence="2">Vacuole membrane</location>
        <topology evidence="2">Multi-pass membrane protein</topology>
    </subcellularLocation>
</comment>
<feature type="domain" description="Peptidase M28" evidence="10">
    <location>
        <begin position="101"/>
        <end position="292"/>
    </location>
</feature>
<dbReference type="AlphaFoldDB" id="A0A370QJY5"/>
<feature type="transmembrane region" description="Helical" evidence="9">
    <location>
        <begin position="507"/>
        <end position="529"/>
    </location>
</feature>
<protein>
    <recommendedName>
        <fullName evidence="4">Vacuolar membrane protease</fullName>
    </recommendedName>
    <alternativeName>
        <fullName evidence="8">FXNA-related family protease 1</fullName>
    </alternativeName>
</protein>
<keyword evidence="5" id="KW-0926">Vacuole</keyword>
<feature type="transmembrane region" description="Helical" evidence="9">
    <location>
        <begin position="404"/>
        <end position="421"/>
    </location>
</feature>
<comment type="function">
    <text evidence="1">May be involved in vacuolar sorting and osmoregulation.</text>
</comment>
<evidence type="ECO:0000313" key="12">
    <source>
        <dbReference type="Proteomes" id="UP000255317"/>
    </source>
</evidence>
<dbReference type="Proteomes" id="UP000255317">
    <property type="component" value="Unassembled WGS sequence"/>
</dbReference>
<comment type="caution">
    <text evidence="11">The sequence shown here is derived from an EMBL/GenBank/DDBJ whole genome shotgun (WGS) entry which is preliminary data.</text>
</comment>
<accession>A0A370QJY5</accession>
<dbReference type="EMBL" id="QRAO01000001">
    <property type="protein sequence ID" value="RDK88677.1"/>
    <property type="molecule type" value="Genomic_DNA"/>
</dbReference>
<evidence type="ECO:0000256" key="2">
    <source>
        <dbReference type="ARBA" id="ARBA00004128"/>
    </source>
</evidence>
<keyword evidence="9" id="KW-0812">Transmembrane</keyword>
<dbReference type="PANTHER" id="PTHR12147">
    <property type="entry name" value="METALLOPEPTIDASE M28 FAMILY MEMBER"/>
    <property type="match status" value="1"/>
</dbReference>
<dbReference type="Gene3D" id="3.40.630.10">
    <property type="entry name" value="Zn peptidases"/>
    <property type="match status" value="1"/>
</dbReference>
<dbReference type="PANTHER" id="PTHR12147:SF58">
    <property type="entry name" value="VACUOLAR MEMBRANE PROTEASE"/>
    <property type="match status" value="1"/>
</dbReference>
<keyword evidence="6 9" id="KW-1133">Transmembrane helix</keyword>
<evidence type="ECO:0000256" key="5">
    <source>
        <dbReference type="ARBA" id="ARBA00022554"/>
    </source>
</evidence>
<dbReference type="GO" id="GO:0005774">
    <property type="term" value="C:vacuolar membrane"/>
    <property type="evidence" value="ECO:0007669"/>
    <property type="project" value="UniProtKB-SubCell"/>
</dbReference>
<feature type="transmembrane region" description="Helical" evidence="9">
    <location>
        <begin position="480"/>
        <end position="501"/>
    </location>
</feature>
<dbReference type="InterPro" id="IPR045175">
    <property type="entry name" value="M28_fam"/>
</dbReference>
<keyword evidence="9" id="KW-0472">Membrane</keyword>
<evidence type="ECO:0000256" key="3">
    <source>
        <dbReference type="ARBA" id="ARBA00010918"/>
    </source>
</evidence>
<comment type="similarity">
    <text evidence="3">Belongs to the peptidase M28 family.</text>
</comment>
<evidence type="ECO:0000256" key="4">
    <source>
        <dbReference type="ARBA" id="ARBA00017435"/>
    </source>
</evidence>
<dbReference type="RefSeq" id="WP_115122357.1">
    <property type="nucleotide sequence ID" value="NZ_QRAO01000001.1"/>
</dbReference>
<organism evidence="11 12">
    <name type="scientific">Marinirhabdus gelatinilytica</name>
    <dbReference type="NCBI Taxonomy" id="1703343"/>
    <lineage>
        <taxon>Bacteria</taxon>
        <taxon>Pseudomonadati</taxon>
        <taxon>Bacteroidota</taxon>
        <taxon>Flavobacteriia</taxon>
        <taxon>Flavobacteriales</taxon>
        <taxon>Flavobacteriaceae</taxon>
    </lineage>
</organism>
<evidence type="ECO:0000259" key="10">
    <source>
        <dbReference type="Pfam" id="PF04389"/>
    </source>
</evidence>
<gene>
    <name evidence="11" type="ORF">C8D94_101553</name>
</gene>
<feature type="transmembrane region" description="Helical" evidence="9">
    <location>
        <begin position="456"/>
        <end position="473"/>
    </location>
</feature>
<reference evidence="11 12" key="1">
    <citation type="submission" date="2018-07" db="EMBL/GenBank/DDBJ databases">
        <title>Genomic Encyclopedia of Type Strains, Phase IV (KMG-IV): sequencing the most valuable type-strain genomes for metagenomic binning, comparative biology and taxonomic classification.</title>
        <authorList>
            <person name="Goeker M."/>
        </authorList>
    </citation>
    <scope>NUCLEOTIDE SEQUENCE [LARGE SCALE GENOMIC DNA]</scope>
    <source>
        <strain evidence="11 12">DSM 101478</strain>
    </source>
</reference>
<evidence type="ECO:0000256" key="9">
    <source>
        <dbReference type="SAM" id="Phobius"/>
    </source>
</evidence>
<evidence type="ECO:0000313" key="11">
    <source>
        <dbReference type="EMBL" id="RDK88677.1"/>
    </source>
</evidence>
<keyword evidence="7" id="KW-0325">Glycoprotein</keyword>
<dbReference type="SUPFAM" id="SSF53187">
    <property type="entry name" value="Zn-dependent exopeptidases"/>
    <property type="match status" value="1"/>
</dbReference>
<dbReference type="OrthoDB" id="9778250at2"/>
<keyword evidence="12" id="KW-1185">Reference proteome</keyword>
<sequence length="789" mass="88574">MKFLSGILSFLLVLFFIWYSFFSLMPNEGVDASAPPTEFSTQRALTPLKEISKAPHYHGSEEHTRVRAFLLKELQALGLETEVQEGFVLNKGWRGLDRPKNIIGVWKGTGNGKSLVLLSHYDSAKVPSFGASDAGSGIVTILESLRAYKAAGKQPKNDIVVLFTDAEEIGLDGAQLFVNEHPLAKNAGLVLNFEARGSGGPSNMILETNGGNANLIKAFVAANPEYPVASSLMYSIYKMLPNDTDSTIFRKDGDIDSFFFAFIDDHYDYHTANDTYERLDRETLQHQGSYLLPLLHYFAEADLSTLKAEQDHVYVNAPFVKMVTYSFSWVIPMLVVAVALFLVLLFYGFSKRRLQGKAVGRGFGALLLSLVICGALGYLGWMLLKAIYPQYTEIQHGFTYNGHWYIAFFVLLSTAITFKIYRKFNSKKAVASFYVAPLTLWLIVNAAVAIFLKGAAYWIIPIFFGLLSLFVLLKQEKPSLIFLTLLAVPALSFFAPLIQFFPVGLGLKMLVISCVFVVLLFGLLVPVFGFYRWKNMIALGSFLFTVVLFFVAHAKSDFTETRQKPNSLVYYQNTDTNESFWLTYDKVLDPWTQGYLGENPEKASKYVTSAAGSKYNTGYSFAAKAPSKNIAPLELRLEQDTTLQNTRKVTFTIIPKRDVHEIGLYTNAETQFETLSFNGKIVPKDTTDNAFHNRKSNMLLRYFVADEDSLEVSFSVQKDIPLNFQVLEYSYDLLAHPQFSINKRPKHTMPKPFVNTDAVVIHRSFVVDDLMLEVEKATDSSMVSPISVE</sequence>
<evidence type="ECO:0000256" key="6">
    <source>
        <dbReference type="ARBA" id="ARBA00022989"/>
    </source>
</evidence>